<feature type="region of interest" description="Disordered" evidence="1">
    <location>
        <begin position="1236"/>
        <end position="1405"/>
    </location>
</feature>
<feature type="region of interest" description="Disordered" evidence="1">
    <location>
        <begin position="366"/>
        <end position="412"/>
    </location>
</feature>
<feature type="region of interest" description="Disordered" evidence="1">
    <location>
        <begin position="565"/>
        <end position="588"/>
    </location>
</feature>
<dbReference type="EMBL" id="UXSR01005553">
    <property type="protein sequence ID" value="VDD82670.1"/>
    <property type="molecule type" value="Genomic_DNA"/>
</dbReference>
<feature type="compositionally biased region" description="Polar residues" evidence="1">
    <location>
        <begin position="1010"/>
        <end position="1056"/>
    </location>
</feature>
<protein>
    <submittedName>
        <fullName evidence="4">BRCT domain-containing protein</fullName>
    </submittedName>
</protein>
<feature type="region of interest" description="Disordered" evidence="1">
    <location>
        <begin position="1114"/>
        <end position="1142"/>
    </location>
</feature>
<dbReference type="Proteomes" id="UP000267029">
    <property type="component" value="Unassembled WGS sequence"/>
</dbReference>
<dbReference type="WBParaSite" id="MCU_006516-RA">
    <property type="protein sequence ID" value="MCU_006516-RA"/>
    <property type="gene ID" value="MCU_006516"/>
</dbReference>
<organism evidence="4">
    <name type="scientific">Mesocestoides corti</name>
    <name type="common">Flatworm</name>
    <dbReference type="NCBI Taxonomy" id="53468"/>
    <lineage>
        <taxon>Eukaryota</taxon>
        <taxon>Metazoa</taxon>
        <taxon>Spiralia</taxon>
        <taxon>Lophotrochozoa</taxon>
        <taxon>Platyhelminthes</taxon>
        <taxon>Cestoda</taxon>
        <taxon>Eucestoda</taxon>
        <taxon>Cyclophyllidea</taxon>
        <taxon>Mesocestoididae</taxon>
        <taxon>Mesocestoides</taxon>
    </lineage>
</organism>
<feature type="compositionally biased region" description="Low complexity" evidence="1">
    <location>
        <begin position="1271"/>
        <end position="1280"/>
    </location>
</feature>
<feature type="region of interest" description="Disordered" evidence="1">
    <location>
        <begin position="718"/>
        <end position="874"/>
    </location>
</feature>
<feature type="compositionally biased region" description="Basic and acidic residues" evidence="1">
    <location>
        <begin position="912"/>
        <end position="925"/>
    </location>
</feature>
<feature type="compositionally biased region" description="Polar residues" evidence="1">
    <location>
        <begin position="814"/>
        <end position="825"/>
    </location>
</feature>
<evidence type="ECO:0000313" key="2">
    <source>
        <dbReference type="EMBL" id="VDD82670.1"/>
    </source>
</evidence>
<feature type="compositionally biased region" description="Polar residues" evidence="1">
    <location>
        <begin position="373"/>
        <end position="385"/>
    </location>
</feature>
<evidence type="ECO:0000313" key="4">
    <source>
        <dbReference type="WBParaSite" id="MCU_006516-RA"/>
    </source>
</evidence>
<evidence type="ECO:0000313" key="3">
    <source>
        <dbReference type="Proteomes" id="UP000267029"/>
    </source>
</evidence>
<sequence>MLRGAYHHAIILPAACLTASSRPECADQQSHREVLYNSDDLARHMANFVMNQIPTVSVAHISSRDFIPPNLWRDPLRVYACLFAQASRVLFLVTKEDVDRFGDFLHTQLRPLLKRPMAVEDDWKSRFLVVAMGYFDLPRPQLCDVVRFREVGWFRDSMALFVLGQKIQDFWTARCHNTQLTSKNPGWDFVATLEETETFQSLVTVKTVTNDDTPESQRVAYERLAGTFDDDESVVPNDDVRVLARRQTCNFQVDIETNRSFEIHEPLVYGYSLANLDSHTNGVGRQRPYSAVLSEPDFYGWSSVDEAFGDATDDNVLELDDTHTTSSSAREMQWSSPDSISLPNEAKLQEIVSAEENEPTLVVAESEDFEGASSPSNDTDETLISSGGVADGSRPPKPARRERIVDVQRDDQLQEPPLVIKRKKFVRDEDGSVGGVTDDEVVFPVVPVAPLENPLESIIERSVEDDPSACQTENRDALPEPPARPKPTTRTTQNHFDNLASVPPNSVNSNEQPTPETVSFESGDEEKTWNCVNPEKRNYYSLESPESPTNPLSNVPRSLEGSPFFTDFGRGATRGNGNASGNFRKRRAAPLNDATSDYISMTSPGPPLSQVGLHEETISEEDIENTSHHPISASLLSDHEIEFLVPQKSEPFVSEGNEPISPNESAVYNRFQENSEAGFEEGEAVVLSDLNRGENVTSGSPSYAEDSLITCLGRTVMSPSSDETASLVRGHQEEHQSAPSAKTVTESESLGTNGKTDSQSEVKPHILGNIPSDEDRGAPGQDNDQQVPDCVNKSPLDEETGFDLAKPDAPCRITGTTDVTLSSQGCGDEASSEHDPQNSSSTVVTPSLSFLPAKTSLQEGDKATNASNASLTEPAVKATILPISFVAAAGQDNAAPSGILEGNAERPIVPHAAEDEKGPRIKATVEPDGISASGPMEQNQLPSEGLQGLEGKVVLGPPDISQISTADNNSAVVCEKAKECNADMSKSTNNEPDLDRLKTLAHETKAQLRPDNSSHQQASDNNGTVSSNKLENSTTYELPNQSRILTSPENCHSSQRVHPKEVGGDISEAGSNRLKVIPLATNGDVATEESSERKERLAKKVLFKDLQTSDTAVTQEVSRSVEDVQSPNSPTIQEPNIQLSNTSTRGYPEDFVEASDHSTRLGGAIRQNLSKTTALPLFSPPNSEELFTVTARPTGFREETEPHEFSRTLGPCTGKSRGKTTLRQLEKSVEPEFVTLNVTGPEATEVGSLAGESRNQVKTNEKTGSFKDQESPISDSSPDESPQHGGRSACFQDQIPNPHTYESPSKQEHSFPDESYSAEETAFKRFQPTFAFSSNRQSPFPDSDCDPEITSATMSRPWHLSPTRLESTPATRPIIVAGSANAVSQGRVGRRTSQDSQASALPSLYYPPQAVEETRSDVVLRRRASVERRPTGSTGRFSTISIDEDSNRQEHVELVDAAVGRSRSKSHAAGDSRRRGRSSPVQILYETGEYHRNISTQAKSGRRSSQADDGGRYFRLVKDPVHSDVKGPSTYWKDRSVGSPTPYALANFSDNTSEISATSDISSVGSREIGITNASKKDVAQALVSVYTALGKASKIISASSQVIMQQVERLNSEKSGQTED</sequence>
<feature type="compositionally biased region" description="Basic and acidic residues" evidence="1">
    <location>
        <begin position="1195"/>
        <end position="1206"/>
    </location>
</feature>
<feature type="region of interest" description="Disordered" evidence="1">
    <location>
        <begin position="1195"/>
        <end position="1218"/>
    </location>
</feature>
<accession>A0A0R3ULU4</accession>
<feature type="region of interest" description="Disordered" evidence="1">
    <location>
        <begin position="980"/>
        <end position="1069"/>
    </location>
</feature>
<gene>
    <name evidence="2" type="ORF">MCOS_LOCUS8673</name>
</gene>
<feature type="compositionally biased region" description="Polar residues" evidence="1">
    <location>
        <begin position="837"/>
        <end position="848"/>
    </location>
</feature>
<feature type="compositionally biased region" description="Basic and acidic residues" evidence="1">
    <location>
        <begin position="1259"/>
        <end position="1270"/>
    </location>
</feature>
<keyword evidence="3" id="KW-1185">Reference proteome</keyword>
<feature type="compositionally biased region" description="Polar residues" evidence="1">
    <location>
        <begin position="324"/>
        <end position="342"/>
    </location>
</feature>
<feature type="region of interest" description="Disordered" evidence="1">
    <location>
        <begin position="910"/>
        <end position="943"/>
    </location>
</feature>
<dbReference type="OrthoDB" id="6277701at2759"/>
<feature type="compositionally biased region" description="Basic and acidic residues" evidence="1">
    <location>
        <begin position="399"/>
        <end position="412"/>
    </location>
</feature>
<reference evidence="4" key="2">
    <citation type="submission" date="2019-11" db="UniProtKB">
        <authorList>
            <consortium name="WormBaseParasite"/>
        </authorList>
    </citation>
    <scope>IDENTIFICATION</scope>
</reference>
<name>A0A0R3ULU4_MESCO</name>
<feature type="region of interest" description="Disordered" evidence="1">
    <location>
        <begin position="322"/>
        <end position="342"/>
    </location>
</feature>
<feature type="compositionally biased region" description="Polar residues" evidence="1">
    <location>
        <begin position="1330"/>
        <end position="1340"/>
    </location>
</feature>
<feature type="compositionally biased region" description="Polar residues" evidence="1">
    <location>
        <begin position="1294"/>
        <end position="1304"/>
    </location>
</feature>
<evidence type="ECO:0000256" key="1">
    <source>
        <dbReference type="SAM" id="MobiDB-lite"/>
    </source>
</evidence>
<feature type="compositionally biased region" description="Polar residues" evidence="1">
    <location>
        <begin position="503"/>
        <end position="520"/>
    </location>
</feature>
<feature type="compositionally biased region" description="Basic and acidic residues" evidence="1">
    <location>
        <begin position="993"/>
        <end position="1008"/>
    </location>
</feature>
<feature type="compositionally biased region" description="Polar residues" evidence="1">
    <location>
        <begin position="737"/>
        <end position="757"/>
    </location>
</feature>
<proteinExistence type="predicted"/>
<reference evidence="2 3" key="1">
    <citation type="submission" date="2018-10" db="EMBL/GenBank/DDBJ databases">
        <authorList>
            <consortium name="Pathogen Informatics"/>
        </authorList>
    </citation>
    <scope>NUCLEOTIDE SEQUENCE [LARGE SCALE GENOMIC DNA]</scope>
</reference>
<feature type="region of interest" description="Disordered" evidence="1">
    <location>
        <begin position="1458"/>
        <end position="1509"/>
    </location>
</feature>
<feature type="region of interest" description="Disordered" evidence="1">
    <location>
        <begin position="464"/>
        <end position="532"/>
    </location>
</feature>